<name>A0ABW1I4Q2_9PSEU</name>
<proteinExistence type="predicted"/>
<comment type="caution">
    <text evidence="2">The sequence shown here is derived from an EMBL/GenBank/DDBJ whole genome shotgun (WGS) entry which is preliminary data.</text>
</comment>
<dbReference type="Proteomes" id="UP001596119">
    <property type="component" value="Unassembled WGS sequence"/>
</dbReference>
<gene>
    <name evidence="2" type="ORF">ACFQH9_07060</name>
</gene>
<sequence length="101" mass="11533">MLRRAPLFGGKNRVTFSLPAHEPDGQVSVVGDFNSWEPGRHEMVRRRNGTRSVSIVLPPGEYRFRYLATNGVWLDDETADHVDADGSWVRVEARVLTKNRR</sequence>
<organism evidence="2 3">
    <name type="scientific">Pseudonocardia lutea</name>
    <dbReference type="NCBI Taxonomy" id="2172015"/>
    <lineage>
        <taxon>Bacteria</taxon>
        <taxon>Bacillati</taxon>
        <taxon>Actinomycetota</taxon>
        <taxon>Actinomycetes</taxon>
        <taxon>Pseudonocardiales</taxon>
        <taxon>Pseudonocardiaceae</taxon>
        <taxon>Pseudonocardia</taxon>
    </lineage>
</organism>
<dbReference type="InterPro" id="IPR013783">
    <property type="entry name" value="Ig-like_fold"/>
</dbReference>
<protein>
    <submittedName>
        <fullName evidence="2">Isoamylase early set domain-containing protein</fullName>
    </submittedName>
</protein>
<dbReference type="SUPFAM" id="SSF81296">
    <property type="entry name" value="E set domains"/>
    <property type="match status" value="1"/>
</dbReference>
<feature type="domain" description="AMP-activated protein kinase glycogen-binding" evidence="1">
    <location>
        <begin position="26"/>
        <end position="89"/>
    </location>
</feature>
<dbReference type="InterPro" id="IPR032640">
    <property type="entry name" value="AMPK1_CBM"/>
</dbReference>
<reference evidence="3" key="1">
    <citation type="journal article" date="2019" name="Int. J. Syst. Evol. Microbiol.">
        <title>The Global Catalogue of Microorganisms (GCM) 10K type strain sequencing project: providing services to taxonomists for standard genome sequencing and annotation.</title>
        <authorList>
            <consortium name="The Broad Institute Genomics Platform"/>
            <consortium name="The Broad Institute Genome Sequencing Center for Infectious Disease"/>
            <person name="Wu L."/>
            <person name="Ma J."/>
        </authorList>
    </citation>
    <scope>NUCLEOTIDE SEQUENCE [LARGE SCALE GENOMIC DNA]</scope>
    <source>
        <strain evidence="3">CGMCC 4.7397</strain>
    </source>
</reference>
<dbReference type="InterPro" id="IPR014756">
    <property type="entry name" value="Ig_E-set"/>
</dbReference>
<dbReference type="RefSeq" id="WP_379565088.1">
    <property type="nucleotide sequence ID" value="NZ_JBHSQK010000011.1"/>
</dbReference>
<evidence type="ECO:0000313" key="2">
    <source>
        <dbReference type="EMBL" id="MFC5948030.1"/>
    </source>
</evidence>
<dbReference type="Pfam" id="PF16561">
    <property type="entry name" value="AMPK1_CBM"/>
    <property type="match status" value="1"/>
</dbReference>
<dbReference type="CDD" id="cd07184">
    <property type="entry name" value="E_set_Isoamylase_like_N"/>
    <property type="match status" value="1"/>
</dbReference>
<dbReference type="Gene3D" id="2.60.40.10">
    <property type="entry name" value="Immunoglobulins"/>
    <property type="match status" value="1"/>
</dbReference>
<dbReference type="EMBL" id="JBHSQK010000011">
    <property type="protein sequence ID" value="MFC5948030.1"/>
    <property type="molecule type" value="Genomic_DNA"/>
</dbReference>
<accession>A0ABW1I4Q2</accession>
<evidence type="ECO:0000259" key="1">
    <source>
        <dbReference type="Pfam" id="PF16561"/>
    </source>
</evidence>
<keyword evidence="3" id="KW-1185">Reference proteome</keyword>
<evidence type="ECO:0000313" key="3">
    <source>
        <dbReference type="Proteomes" id="UP001596119"/>
    </source>
</evidence>